<comment type="caution">
    <text evidence="1">The sequence shown here is derived from an EMBL/GenBank/DDBJ whole genome shotgun (WGS) entry which is preliminary data.</text>
</comment>
<reference evidence="1" key="1">
    <citation type="submission" date="2021-01" db="EMBL/GenBank/DDBJ databases">
        <title>Genome sequence of strain Noviherbaspirillum sp. DKR-6.</title>
        <authorList>
            <person name="Chaudhary D.K."/>
        </authorList>
    </citation>
    <scope>NUCLEOTIDE SEQUENCE</scope>
    <source>
        <strain evidence="1">DKR-6</strain>
    </source>
</reference>
<protein>
    <submittedName>
        <fullName evidence="1">Uncharacterized protein</fullName>
    </submittedName>
</protein>
<evidence type="ECO:0000313" key="1">
    <source>
        <dbReference type="EMBL" id="MBK4736018.1"/>
    </source>
</evidence>
<evidence type="ECO:0000313" key="2">
    <source>
        <dbReference type="Proteomes" id="UP000622890"/>
    </source>
</evidence>
<keyword evidence="2" id="KW-1185">Reference proteome</keyword>
<dbReference type="AlphaFoldDB" id="A0A934W7U3"/>
<dbReference type="Proteomes" id="UP000622890">
    <property type="component" value="Unassembled WGS sequence"/>
</dbReference>
<sequence>MKTSDVYAAKLAIGQALAGMGMRAVTISEVAGTKPADSRETFRRVTGKQSSSGQTPTYHQWFLQSKTRRMHGAALCLWYVMYRNAWEGRHPNPNGIAFLLAYKLYRQVLGAQVADTDNELTGERLHLLIGKGFERNWRQITTGAATTFDHDNLKIMSCRRCRVPHLVAAHHVSYDCGCDK</sequence>
<dbReference type="EMBL" id="JAEPBG010000006">
    <property type="protein sequence ID" value="MBK4736018.1"/>
    <property type="molecule type" value="Genomic_DNA"/>
</dbReference>
<accession>A0A934W7U3</accession>
<name>A0A934W7U3_9BURK</name>
<dbReference type="SUPFAM" id="SSF160930">
    <property type="entry name" value="FlhC-like"/>
    <property type="match status" value="1"/>
</dbReference>
<proteinExistence type="predicted"/>
<gene>
    <name evidence="1" type="ORF">JJB74_15460</name>
</gene>
<organism evidence="1 2">
    <name type="scientific">Noviherbaspirillum pedocola</name>
    <dbReference type="NCBI Taxonomy" id="2801341"/>
    <lineage>
        <taxon>Bacteria</taxon>
        <taxon>Pseudomonadati</taxon>
        <taxon>Pseudomonadota</taxon>
        <taxon>Betaproteobacteria</taxon>
        <taxon>Burkholderiales</taxon>
        <taxon>Oxalobacteraceae</taxon>
        <taxon>Noviherbaspirillum</taxon>
    </lineage>
</organism>
<dbReference type="RefSeq" id="WP_200593001.1">
    <property type="nucleotide sequence ID" value="NZ_JAEPBG010000006.1"/>
</dbReference>